<comment type="caution">
    <text evidence="2">The sequence shown here is derived from an EMBL/GenBank/DDBJ whole genome shotgun (WGS) entry which is preliminary data.</text>
</comment>
<dbReference type="EMBL" id="JAKELL010000180">
    <property type="protein sequence ID" value="KAH8979232.1"/>
    <property type="molecule type" value="Genomic_DNA"/>
</dbReference>
<accession>A0AAD4L5Q0</accession>
<keyword evidence="3" id="KW-1185">Reference proteome</keyword>
<evidence type="ECO:0000313" key="2">
    <source>
        <dbReference type="EMBL" id="KAH8979232.1"/>
    </source>
</evidence>
<name>A0AAD4L5Q0_9AGAM</name>
<dbReference type="AlphaFoldDB" id="A0AAD4L5Q0"/>
<protein>
    <submittedName>
        <fullName evidence="2">Uncharacterized protein</fullName>
    </submittedName>
</protein>
<sequence length="583" mass="64881">MQCIDELLADTPSPQSPLIATSKSSDSIKDEALITAPLEIDTNAISTGLSHLHTPAQCTQECVQFVPHKRPCTPFTHLRRPLPPQYHFAHRPVIIPRPVDGCDRFFVLHSFVPRASLPQLQPISRPRTPIAVIEPLAMISALKRAEDVPTHLALILTEGPLYPLVSVKRTHVYNEANEFSSHTHKRLRTQLAQRSIPLPWECNFIFHSLDSLVLPFNDSSSLASPRLNLAHPAPAVKSSRLPPVSPVFADSSRGNLVAHDDSLHIKDPTMPPFSARPAPARSLVLAQQSFVSLVPTPPLGALPIDANLSRPIPASILTLDPRSTAASPPSPGIRTMAHIDLLGLATTDESPPRSPPPGLLCSPCCPCTSRIPSLPLSIVEDDNSPTEGVKTSKTSVLTPERITYYPPLFLSRALEQPWDPDEVMPNIPIRRSREEAQHTPRPDSPRRLSKPAQHAMTRTNGQKTRTRQSTPHKPITPQQTVAEPVAPRSLRSRLHIQFSNERDCHVTRESVNATTAQLPEDERITFRRRIKMWHDQVTYNTPSHLAHPNPTRARSPALTLLHFGPKQRNYAYDYNYNDMRQED</sequence>
<organism evidence="2 3">
    <name type="scientific">Lactarius akahatsu</name>
    <dbReference type="NCBI Taxonomy" id="416441"/>
    <lineage>
        <taxon>Eukaryota</taxon>
        <taxon>Fungi</taxon>
        <taxon>Dikarya</taxon>
        <taxon>Basidiomycota</taxon>
        <taxon>Agaricomycotina</taxon>
        <taxon>Agaricomycetes</taxon>
        <taxon>Russulales</taxon>
        <taxon>Russulaceae</taxon>
        <taxon>Lactarius</taxon>
    </lineage>
</organism>
<evidence type="ECO:0000313" key="3">
    <source>
        <dbReference type="Proteomes" id="UP001201163"/>
    </source>
</evidence>
<feature type="compositionally biased region" description="Polar residues" evidence="1">
    <location>
        <begin position="456"/>
        <end position="481"/>
    </location>
</feature>
<reference evidence="2" key="1">
    <citation type="submission" date="2022-01" db="EMBL/GenBank/DDBJ databases">
        <title>Comparative genomics reveals a dynamic genome evolution in the ectomycorrhizal milk-cap (Lactarius) mushrooms.</title>
        <authorList>
            <consortium name="DOE Joint Genome Institute"/>
            <person name="Lebreton A."/>
            <person name="Tang N."/>
            <person name="Kuo A."/>
            <person name="LaButti K."/>
            <person name="Drula E."/>
            <person name="Barry K."/>
            <person name="Clum A."/>
            <person name="Lipzen A."/>
            <person name="Mousain D."/>
            <person name="Ng V."/>
            <person name="Wang R."/>
            <person name="Wang X."/>
            <person name="Dai Y."/>
            <person name="Henrissat B."/>
            <person name="Grigoriev I.V."/>
            <person name="Guerin-Laguette A."/>
            <person name="Yu F."/>
            <person name="Martin F.M."/>
        </authorList>
    </citation>
    <scope>NUCLEOTIDE SEQUENCE</scope>
    <source>
        <strain evidence="2">QP</strain>
    </source>
</reference>
<gene>
    <name evidence="2" type="ORF">EDB92DRAFT_1905400</name>
</gene>
<proteinExistence type="predicted"/>
<feature type="compositionally biased region" description="Basic and acidic residues" evidence="1">
    <location>
        <begin position="431"/>
        <end position="446"/>
    </location>
</feature>
<dbReference type="Proteomes" id="UP001201163">
    <property type="component" value="Unassembled WGS sequence"/>
</dbReference>
<feature type="region of interest" description="Disordered" evidence="1">
    <location>
        <begin position="418"/>
        <end position="486"/>
    </location>
</feature>
<evidence type="ECO:0000256" key="1">
    <source>
        <dbReference type="SAM" id="MobiDB-lite"/>
    </source>
</evidence>